<dbReference type="RefSeq" id="WP_141166183.1">
    <property type="nucleotide sequence ID" value="NZ_VHLH01000008.1"/>
</dbReference>
<dbReference type="GO" id="GO:0010041">
    <property type="term" value="P:response to iron(III) ion"/>
    <property type="evidence" value="ECO:0007669"/>
    <property type="project" value="TreeGrafter"/>
</dbReference>
<feature type="transmembrane region" description="Helical" evidence="8">
    <location>
        <begin position="121"/>
        <end position="141"/>
    </location>
</feature>
<dbReference type="PANTHER" id="PTHR33908:SF3">
    <property type="entry name" value="UNDECAPRENYL PHOSPHATE-ALPHA-4-AMINO-4-DEOXY-L-ARABINOSE ARABINOSYL TRANSFERASE"/>
    <property type="match status" value="1"/>
</dbReference>
<dbReference type="OrthoDB" id="9810951at2"/>
<evidence type="ECO:0000256" key="7">
    <source>
        <dbReference type="ARBA" id="ARBA00023136"/>
    </source>
</evidence>
<comment type="subcellular location">
    <subcellularLocation>
        <location evidence="1">Cell membrane</location>
        <topology evidence="1">Multi-pass membrane protein</topology>
    </subcellularLocation>
</comment>
<evidence type="ECO:0000256" key="8">
    <source>
        <dbReference type="SAM" id="Phobius"/>
    </source>
</evidence>
<evidence type="ECO:0000256" key="2">
    <source>
        <dbReference type="ARBA" id="ARBA00022475"/>
    </source>
</evidence>
<sequence>MPARSARVLPPLHALVLVLVSLAAFLPGIANLPPTDRDEARYVQATRQMVESGDYVDIRFQDEPRYKKPVGIYWLQSASLALTGHGADAPIWVYRLVSVLGAALAVLATGWLAALFFGGSAGLFAGIVQASILGLVVEGHIAKTDAFLLATVVFAQAALARIWLESRTGQPTGRATAIVFWCAIGAGALVKGPVGPLVSLLTGAALSLGYREFKWLRRLRPLAGLAIVVLIVAPWLLLISVHSGGAFWRESVGHDLMGKVAGAQESHGAPPGFFAAIFVVFMWPFGSMALRAGLFAITRFRTDPRLAFLLAWYVPYWLVVEAVPTKLPQYILPAYPAVVLALAWALGEGLLAHPFERRWQRWLDWATRAGHVFATIALAAAAIALPLWATGTFSLAGLGAALFALAAGALSSGFVLKRRPGMAIAGAAGSALVTFALVIAIVLPSLKPVWLGRDIANAYEANRPCAKSRLTVAGFEEPSLIFLAGTHTMLTDGEGAARALAADPRCAIAAVTAGKRKRFDDTLARTETKAEPLATIKGFDYSKGDWLTVTLFSASGR</sequence>
<dbReference type="InterPro" id="IPR038731">
    <property type="entry name" value="RgtA/B/C-like"/>
</dbReference>
<keyword evidence="5 8" id="KW-0812">Transmembrane</keyword>
<feature type="transmembrane region" description="Helical" evidence="8">
    <location>
        <begin position="147"/>
        <end position="164"/>
    </location>
</feature>
<evidence type="ECO:0000256" key="3">
    <source>
        <dbReference type="ARBA" id="ARBA00022676"/>
    </source>
</evidence>
<dbReference type="PANTHER" id="PTHR33908">
    <property type="entry name" value="MANNOSYLTRANSFERASE YKCB-RELATED"/>
    <property type="match status" value="1"/>
</dbReference>
<dbReference type="AlphaFoldDB" id="A0A506U9X8"/>
<proteinExistence type="predicted"/>
<feature type="transmembrane region" description="Helical" evidence="8">
    <location>
        <begin position="395"/>
        <end position="416"/>
    </location>
</feature>
<name>A0A506U9X8_9HYPH</name>
<feature type="transmembrane region" description="Helical" evidence="8">
    <location>
        <begin position="372"/>
        <end position="389"/>
    </location>
</feature>
<keyword evidence="4 10" id="KW-0808">Transferase</keyword>
<evidence type="ECO:0000256" key="6">
    <source>
        <dbReference type="ARBA" id="ARBA00022989"/>
    </source>
</evidence>
<feature type="transmembrane region" description="Helical" evidence="8">
    <location>
        <begin position="273"/>
        <end position="294"/>
    </location>
</feature>
<dbReference type="InterPro" id="IPR050297">
    <property type="entry name" value="LipidA_mod_glycosyltrf_83"/>
</dbReference>
<keyword evidence="3" id="KW-0328">Glycosyltransferase</keyword>
<feature type="transmembrane region" description="Helical" evidence="8">
    <location>
        <begin position="92"/>
        <end position="114"/>
    </location>
</feature>
<dbReference type="GO" id="GO:0009103">
    <property type="term" value="P:lipopolysaccharide biosynthetic process"/>
    <property type="evidence" value="ECO:0007669"/>
    <property type="project" value="TreeGrafter"/>
</dbReference>
<evidence type="ECO:0000256" key="1">
    <source>
        <dbReference type="ARBA" id="ARBA00004651"/>
    </source>
</evidence>
<reference evidence="10 11" key="1">
    <citation type="submission" date="2019-06" db="EMBL/GenBank/DDBJ databases">
        <authorList>
            <person name="Li M."/>
        </authorList>
    </citation>
    <scope>NUCLEOTIDE SEQUENCE [LARGE SCALE GENOMIC DNA]</scope>
    <source>
        <strain evidence="10 11">BGMRC6574</strain>
    </source>
</reference>
<gene>
    <name evidence="10" type="ORF">FJU11_06265</name>
</gene>
<feature type="domain" description="Glycosyltransferase RgtA/B/C/D-like" evidence="9">
    <location>
        <begin position="67"/>
        <end position="236"/>
    </location>
</feature>
<comment type="caution">
    <text evidence="10">The sequence shown here is derived from an EMBL/GenBank/DDBJ whole genome shotgun (WGS) entry which is preliminary data.</text>
</comment>
<organism evidence="10 11">
    <name type="scientific">Pararhizobium mangrovi</name>
    <dbReference type="NCBI Taxonomy" id="2590452"/>
    <lineage>
        <taxon>Bacteria</taxon>
        <taxon>Pseudomonadati</taxon>
        <taxon>Pseudomonadota</taxon>
        <taxon>Alphaproteobacteria</taxon>
        <taxon>Hyphomicrobiales</taxon>
        <taxon>Rhizobiaceae</taxon>
        <taxon>Rhizobium/Agrobacterium group</taxon>
        <taxon>Pararhizobium</taxon>
    </lineage>
</organism>
<evidence type="ECO:0000259" key="9">
    <source>
        <dbReference type="Pfam" id="PF13231"/>
    </source>
</evidence>
<keyword evidence="2" id="KW-1003">Cell membrane</keyword>
<feature type="transmembrane region" description="Helical" evidence="8">
    <location>
        <begin position="306"/>
        <end position="324"/>
    </location>
</feature>
<feature type="transmembrane region" description="Helical" evidence="8">
    <location>
        <begin position="423"/>
        <end position="443"/>
    </location>
</feature>
<feature type="transmembrane region" description="Helical" evidence="8">
    <location>
        <begin position="222"/>
        <end position="241"/>
    </location>
</feature>
<dbReference type="EMBL" id="VHLH01000008">
    <property type="protein sequence ID" value="TPW29874.1"/>
    <property type="molecule type" value="Genomic_DNA"/>
</dbReference>
<protein>
    <submittedName>
        <fullName evidence="10">Glycosyltransferase family 39 protein</fullName>
    </submittedName>
</protein>
<feature type="transmembrane region" description="Helical" evidence="8">
    <location>
        <begin position="330"/>
        <end position="351"/>
    </location>
</feature>
<feature type="transmembrane region" description="Helical" evidence="8">
    <location>
        <begin position="12"/>
        <end position="30"/>
    </location>
</feature>
<dbReference type="GO" id="GO:0016763">
    <property type="term" value="F:pentosyltransferase activity"/>
    <property type="evidence" value="ECO:0007669"/>
    <property type="project" value="TreeGrafter"/>
</dbReference>
<dbReference type="Proteomes" id="UP000320314">
    <property type="component" value="Unassembled WGS sequence"/>
</dbReference>
<evidence type="ECO:0000313" key="10">
    <source>
        <dbReference type="EMBL" id="TPW29874.1"/>
    </source>
</evidence>
<evidence type="ECO:0000256" key="4">
    <source>
        <dbReference type="ARBA" id="ARBA00022679"/>
    </source>
</evidence>
<keyword evidence="11" id="KW-1185">Reference proteome</keyword>
<keyword evidence="6 8" id="KW-1133">Transmembrane helix</keyword>
<dbReference type="Pfam" id="PF13231">
    <property type="entry name" value="PMT_2"/>
    <property type="match status" value="1"/>
</dbReference>
<keyword evidence="7 8" id="KW-0472">Membrane</keyword>
<evidence type="ECO:0000256" key="5">
    <source>
        <dbReference type="ARBA" id="ARBA00022692"/>
    </source>
</evidence>
<evidence type="ECO:0000313" key="11">
    <source>
        <dbReference type="Proteomes" id="UP000320314"/>
    </source>
</evidence>
<dbReference type="GO" id="GO:0005886">
    <property type="term" value="C:plasma membrane"/>
    <property type="evidence" value="ECO:0007669"/>
    <property type="project" value="UniProtKB-SubCell"/>
</dbReference>
<accession>A0A506U9X8</accession>